<evidence type="ECO:0000256" key="15">
    <source>
        <dbReference type="SAM" id="SignalP"/>
    </source>
</evidence>
<evidence type="ECO:0000256" key="2">
    <source>
        <dbReference type="ARBA" id="ARBA00008921"/>
    </source>
</evidence>
<evidence type="ECO:0000256" key="13">
    <source>
        <dbReference type="ARBA" id="ARBA00067635"/>
    </source>
</evidence>
<dbReference type="GO" id="GO:0005886">
    <property type="term" value="C:plasma membrane"/>
    <property type="evidence" value="ECO:0007669"/>
    <property type="project" value="UniProtKB-ARBA"/>
</dbReference>
<evidence type="ECO:0000313" key="17">
    <source>
        <dbReference type="Ensembl" id="ENSCAFP00000050442.2"/>
    </source>
</evidence>
<evidence type="ECO:0000256" key="9">
    <source>
        <dbReference type="ARBA" id="ARBA00023157"/>
    </source>
</evidence>
<feature type="domain" description="Fibronectin type-III" evidence="16">
    <location>
        <begin position="126"/>
        <end position="220"/>
    </location>
</feature>
<evidence type="ECO:0000256" key="10">
    <source>
        <dbReference type="ARBA" id="ARBA00023170"/>
    </source>
</evidence>
<dbReference type="GO" id="GO:0034097">
    <property type="term" value="P:response to cytokine"/>
    <property type="evidence" value="ECO:0007669"/>
    <property type="project" value="UniProtKB-ARBA"/>
</dbReference>
<dbReference type="FunFam" id="2.60.40.10:FF:000862">
    <property type="entry name" value="interleukin-12 receptor subunit beta-2 isoform X1"/>
    <property type="match status" value="1"/>
</dbReference>
<feature type="chain" id="PRO_5035792765" description="Interleukin-12 receptor subunit beta-2" evidence="15">
    <location>
        <begin position="24"/>
        <end position="772"/>
    </location>
</feature>
<keyword evidence="4 14" id="KW-0812">Transmembrane</keyword>
<dbReference type="InterPro" id="IPR013783">
    <property type="entry name" value="Ig-like_fold"/>
</dbReference>
<gene>
    <name evidence="17" type="primary">IL12RB2</name>
</gene>
<dbReference type="SMART" id="SM00060">
    <property type="entry name" value="FN3"/>
    <property type="match status" value="3"/>
</dbReference>
<evidence type="ECO:0000256" key="3">
    <source>
        <dbReference type="ARBA" id="ARBA00022553"/>
    </source>
</evidence>
<dbReference type="CDD" id="cd00063">
    <property type="entry name" value="FN3"/>
    <property type="match status" value="2"/>
</dbReference>
<feature type="domain" description="Fibronectin type-III" evidence="16">
    <location>
        <begin position="225"/>
        <end position="318"/>
    </location>
</feature>
<reference evidence="17 18" key="1">
    <citation type="journal article" date="2005" name="Nature">
        <title>Genome sequence, comparative analysis and haplotype structure of the domestic dog.</title>
        <authorList>
            <consortium name="Broad Sequencing Platform"/>
            <person name="Lindblad-Toh K."/>
            <person name="Wade C.M."/>
            <person name="Mikkelsen T.S."/>
            <person name="Karlsson E.K."/>
            <person name="Jaffe D.B."/>
            <person name="Kamal M."/>
            <person name="Clamp M."/>
            <person name="Chang J.L."/>
            <person name="Kulbokas E.J. III"/>
            <person name="Zody M.C."/>
            <person name="Mauceli E."/>
            <person name="Xie X."/>
            <person name="Breen M."/>
            <person name="Wayne R.K."/>
            <person name="Ostrander E.A."/>
            <person name="Ponting C.P."/>
            <person name="Galibert F."/>
            <person name="Smith D.R."/>
            <person name="DeJong P.J."/>
            <person name="Kirkness E."/>
            <person name="Alvarez P."/>
            <person name="Biagi T."/>
            <person name="Brockman W."/>
            <person name="Butler J."/>
            <person name="Chin C.W."/>
            <person name="Cook A."/>
            <person name="Cuff J."/>
            <person name="Daly M.J."/>
            <person name="DeCaprio D."/>
            <person name="Gnerre S."/>
            <person name="Grabherr M."/>
            <person name="Kellis M."/>
            <person name="Kleber M."/>
            <person name="Bardeleben C."/>
            <person name="Goodstadt L."/>
            <person name="Heger A."/>
            <person name="Hitte C."/>
            <person name="Kim L."/>
            <person name="Koepfli K.P."/>
            <person name="Parker H.G."/>
            <person name="Pollinger J.P."/>
            <person name="Searle S.M."/>
            <person name="Sutter N.B."/>
            <person name="Thomas R."/>
            <person name="Webber C."/>
            <person name="Baldwin J."/>
            <person name="Abebe A."/>
            <person name="Abouelleil A."/>
            <person name="Aftuck L."/>
            <person name="Ait-Zahra M."/>
            <person name="Aldredge T."/>
            <person name="Allen N."/>
            <person name="An P."/>
            <person name="Anderson S."/>
            <person name="Antoine C."/>
            <person name="Arachchi H."/>
            <person name="Aslam A."/>
            <person name="Ayotte L."/>
            <person name="Bachantsang P."/>
            <person name="Barry A."/>
            <person name="Bayul T."/>
            <person name="Benamara M."/>
            <person name="Berlin A."/>
            <person name="Bessette D."/>
            <person name="Blitshteyn B."/>
            <person name="Bloom T."/>
            <person name="Blye J."/>
            <person name="Boguslavskiy L."/>
            <person name="Bonnet C."/>
            <person name="Boukhgalter B."/>
            <person name="Brown A."/>
            <person name="Cahill P."/>
            <person name="Calixte N."/>
            <person name="Camarata J."/>
            <person name="Cheshatsang Y."/>
            <person name="Chu J."/>
            <person name="Citroen M."/>
            <person name="Collymore A."/>
            <person name="Cooke P."/>
            <person name="Dawoe T."/>
            <person name="Daza R."/>
            <person name="Decktor K."/>
            <person name="DeGray S."/>
            <person name="Dhargay N."/>
            <person name="Dooley K."/>
            <person name="Dooley K."/>
            <person name="Dorje P."/>
            <person name="Dorjee K."/>
            <person name="Dorris L."/>
            <person name="Duffey N."/>
            <person name="Dupes A."/>
            <person name="Egbiremolen O."/>
            <person name="Elong R."/>
            <person name="Falk J."/>
            <person name="Farina A."/>
            <person name="Faro S."/>
            <person name="Ferguson D."/>
            <person name="Ferreira P."/>
            <person name="Fisher S."/>
            <person name="FitzGerald M."/>
            <person name="Foley K."/>
            <person name="Foley C."/>
            <person name="Franke A."/>
            <person name="Friedrich D."/>
            <person name="Gage D."/>
            <person name="Garber M."/>
            <person name="Gearin G."/>
            <person name="Giannoukos G."/>
            <person name="Goode T."/>
            <person name="Goyette A."/>
            <person name="Graham J."/>
            <person name="Grandbois E."/>
            <person name="Gyaltsen K."/>
            <person name="Hafez N."/>
            <person name="Hagopian D."/>
            <person name="Hagos B."/>
            <person name="Hall J."/>
            <person name="Healy C."/>
            <person name="Hegarty R."/>
            <person name="Honan T."/>
            <person name="Horn A."/>
            <person name="Houde N."/>
            <person name="Hughes L."/>
            <person name="Hunnicutt L."/>
            <person name="Husby M."/>
            <person name="Jester B."/>
            <person name="Jones C."/>
            <person name="Kamat A."/>
            <person name="Kanga B."/>
            <person name="Kells C."/>
            <person name="Khazanovich D."/>
            <person name="Kieu A.C."/>
            <person name="Kisner P."/>
            <person name="Kumar M."/>
            <person name="Lance K."/>
            <person name="Landers T."/>
            <person name="Lara M."/>
            <person name="Lee W."/>
            <person name="Leger J.P."/>
            <person name="Lennon N."/>
            <person name="Leuper L."/>
            <person name="LeVine S."/>
            <person name="Liu J."/>
            <person name="Liu X."/>
            <person name="Lokyitsang Y."/>
            <person name="Lokyitsang T."/>
            <person name="Lui A."/>
            <person name="Macdonald J."/>
            <person name="Major J."/>
            <person name="Marabella R."/>
            <person name="Maru K."/>
            <person name="Matthews C."/>
            <person name="McDonough S."/>
            <person name="Mehta T."/>
            <person name="Meldrim J."/>
            <person name="Melnikov A."/>
            <person name="Meneus L."/>
            <person name="Mihalev A."/>
            <person name="Mihova T."/>
            <person name="Miller K."/>
            <person name="Mittelman R."/>
            <person name="Mlenga V."/>
            <person name="Mulrain L."/>
            <person name="Munson G."/>
            <person name="Navidi A."/>
            <person name="Naylor J."/>
            <person name="Nguyen T."/>
            <person name="Nguyen N."/>
            <person name="Nguyen C."/>
            <person name="Nguyen T."/>
            <person name="Nicol R."/>
            <person name="Norbu N."/>
            <person name="Norbu C."/>
            <person name="Novod N."/>
            <person name="Nyima T."/>
            <person name="Olandt P."/>
            <person name="O'Neill B."/>
            <person name="O'Neill K."/>
            <person name="Osman S."/>
            <person name="Oyono L."/>
            <person name="Patti C."/>
            <person name="Perrin D."/>
            <person name="Phunkhang P."/>
            <person name="Pierre F."/>
            <person name="Priest M."/>
            <person name="Rachupka A."/>
            <person name="Raghuraman S."/>
            <person name="Rameau R."/>
            <person name="Ray V."/>
            <person name="Raymond C."/>
            <person name="Rege F."/>
            <person name="Rise C."/>
            <person name="Rogers J."/>
            <person name="Rogov P."/>
            <person name="Sahalie J."/>
            <person name="Settipalli S."/>
            <person name="Sharpe T."/>
            <person name="Shea T."/>
            <person name="Sheehan M."/>
            <person name="Sherpa N."/>
            <person name="Shi J."/>
            <person name="Shih D."/>
            <person name="Sloan J."/>
            <person name="Smith C."/>
            <person name="Sparrow T."/>
            <person name="Stalker J."/>
            <person name="Stange-Thomann N."/>
            <person name="Stavropoulos S."/>
            <person name="Stone C."/>
            <person name="Stone S."/>
            <person name="Sykes S."/>
            <person name="Tchuinga P."/>
            <person name="Tenzing P."/>
            <person name="Tesfaye S."/>
            <person name="Thoulutsang D."/>
            <person name="Thoulutsang Y."/>
            <person name="Topham K."/>
            <person name="Topping I."/>
            <person name="Tsamla T."/>
            <person name="Vassiliev H."/>
            <person name="Venkataraman V."/>
            <person name="Vo A."/>
            <person name="Wangchuk T."/>
            <person name="Wangdi T."/>
            <person name="Weiand M."/>
            <person name="Wilkinson J."/>
            <person name="Wilson A."/>
            <person name="Yadav S."/>
            <person name="Yang S."/>
            <person name="Yang X."/>
            <person name="Young G."/>
            <person name="Yu Q."/>
            <person name="Zainoun J."/>
            <person name="Zembek L."/>
            <person name="Zimmer A."/>
            <person name="Lander E.S."/>
        </authorList>
    </citation>
    <scope>NUCLEOTIDE SEQUENCE [LARGE SCALE GENOMIC DNA]</scope>
    <source>
        <strain evidence="17">Boxer</strain>
    </source>
</reference>
<evidence type="ECO:0000256" key="8">
    <source>
        <dbReference type="ARBA" id="ARBA00023136"/>
    </source>
</evidence>
<evidence type="ECO:0000256" key="1">
    <source>
        <dbReference type="ARBA" id="ARBA00004479"/>
    </source>
</evidence>
<organism evidence="17 18">
    <name type="scientific">Canis lupus familiaris</name>
    <name type="common">Dog</name>
    <name type="synonym">Canis familiaris</name>
    <dbReference type="NCBI Taxonomy" id="9615"/>
    <lineage>
        <taxon>Eukaryota</taxon>
        <taxon>Metazoa</taxon>
        <taxon>Chordata</taxon>
        <taxon>Craniata</taxon>
        <taxon>Vertebrata</taxon>
        <taxon>Euteleostomi</taxon>
        <taxon>Mammalia</taxon>
        <taxon>Eutheria</taxon>
        <taxon>Laurasiatheria</taxon>
        <taxon>Carnivora</taxon>
        <taxon>Caniformia</taxon>
        <taxon>Canidae</taxon>
        <taxon>Canis</taxon>
    </lineage>
</organism>
<dbReference type="Gene3D" id="2.60.40.10">
    <property type="entry name" value="Immunoglobulins"/>
    <property type="match status" value="4"/>
</dbReference>
<evidence type="ECO:0000256" key="5">
    <source>
        <dbReference type="ARBA" id="ARBA00022729"/>
    </source>
</evidence>
<accession>A0A8P0P095</accession>
<dbReference type="PROSITE" id="PS50853">
    <property type="entry name" value="FN3"/>
    <property type="match status" value="3"/>
</dbReference>
<evidence type="ECO:0000256" key="11">
    <source>
        <dbReference type="ARBA" id="ARBA00023180"/>
    </source>
</evidence>
<feature type="domain" description="Fibronectin type-III" evidence="16">
    <location>
        <begin position="422"/>
        <end position="532"/>
    </location>
</feature>
<evidence type="ECO:0000256" key="14">
    <source>
        <dbReference type="SAM" id="Phobius"/>
    </source>
</evidence>
<dbReference type="Pfam" id="PF00041">
    <property type="entry name" value="fn3"/>
    <property type="match status" value="1"/>
</dbReference>
<evidence type="ECO:0000256" key="6">
    <source>
        <dbReference type="ARBA" id="ARBA00022737"/>
    </source>
</evidence>
<evidence type="ECO:0000313" key="18">
    <source>
        <dbReference type="Proteomes" id="UP000002254"/>
    </source>
</evidence>
<comment type="similarity">
    <text evidence="2">Belongs to the type I cytokine receptor family. Type 2 subfamily.</text>
</comment>
<name>A0A8P0P095_CANLF</name>
<keyword evidence="11" id="KW-0325">Glycoprotein</keyword>
<comment type="subcellular location">
    <subcellularLocation>
        <location evidence="1">Membrane</location>
        <topology evidence="1">Single-pass type I membrane protein</topology>
    </subcellularLocation>
</comment>
<dbReference type="PANTHER" id="PTHR48423">
    <property type="entry name" value="INTERLEUKIN-27 RECEPTOR SUBUNIT ALPHA"/>
    <property type="match status" value="1"/>
</dbReference>
<keyword evidence="3" id="KW-0597">Phosphoprotein</keyword>
<keyword evidence="9" id="KW-1015">Disulfide bond</keyword>
<dbReference type="OrthoDB" id="10005435at2759"/>
<keyword evidence="7 14" id="KW-1133">Transmembrane helix</keyword>
<keyword evidence="6" id="KW-0677">Repeat</keyword>
<dbReference type="FunFam" id="2.60.40.10:FF:000875">
    <property type="entry name" value="Interleukin 12 receptor subunit beta 2"/>
    <property type="match status" value="1"/>
</dbReference>
<dbReference type="SUPFAM" id="SSF49265">
    <property type="entry name" value="Fibronectin type III"/>
    <property type="match status" value="3"/>
</dbReference>
<feature type="transmembrane region" description="Helical" evidence="14">
    <location>
        <begin position="533"/>
        <end position="553"/>
    </location>
</feature>
<evidence type="ECO:0000256" key="7">
    <source>
        <dbReference type="ARBA" id="ARBA00022989"/>
    </source>
</evidence>
<keyword evidence="8 14" id="KW-0472">Membrane</keyword>
<dbReference type="InterPro" id="IPR036116">
    <property type="entry name" value="FN3_sf"/>
</dbReference>
<keyword evidence="10" id="KW-0675">Receptor</keyword>
<proteinExistence type="inferred from homology"/>
<keyword evidence="5 15" id="KW-0732">Signal</keyword>
<evidence type="ECO:0000256" key="12">
    <source>
        <dbReference type="ARBA" id="ARBA00065569"/>
    </source>
</evidence>
<dbReference type="Ensembl" id="ENSCAFT00000079919.2">
    <property type="protein sequence ID" value="ENSCAFP00000050442.2"/>
    <property type="gene ID" value="ENSCAFG00000018539.5"/>
</dbReference>
<comment type="subunit">
    <text evidence="12">Heterodimer/heterooligomer; disulfide-linked. The functional high affinity IL12 receptor is composed of I12RB1 and IL12RB2. Il12RB2 binds JAK2 (via its N-terminal) through a membrane-proximal region of the cytoplasmic domain.</text>
</comment>
<reference evidence="17" key="2">
    <citation type="submission" date="2025-08" db="UniProtKB">
        <authorList>
            <consortium name="Ensembl"/>
        </authorList>
    </citation>
    <scope>IDENTIFICATION</scope>
</reference>
<dbReference type="InterPro" id="IPR010457">
    <property type="entry name" value="IgC2-like_lig-bd"/>
</dbReference>
<dbReference type="PANTHER" id="PTHR48423:SF1">
    <property type="entry name" value="INTERLEUKIN-27 RECEPTOR SUBUNIT ALPHA"/>
    <property type="match status" value="1"/>
</dbReference>
<sequence>MAHTVGGCSLALIFIIVLLLVKANIDACKRGDVTVEPSHVISLGSAVNISCSLKPEQGCSQYPSFNMLILYKFNRRINFLHGHFLSSQVTGLPLGTTVFLCKLACSKNKELRICGAEISVGVVPEQPQNLSCIQKGAHGTVTCIWDRGRDTHLYTAYTLQLNGPKNLTWWKQCDHYCDHLDLGVNLTPELPESSYTAQVTAINSLGSASSLPSTFTFLDIVRPLPPWDIRFKCVNASVNKCILQWRDEGLVLLNRLRYRPNSSKSWKMVHATNAKGRYDVLDLKPFTEYEFQISSKLHLHKGIWSDWSESLRTQTPEEEPTGTLDVWYMKKHIDYSRQQISLFWKNMSMSKARGKILHYRVTLQEVAGVKVTLQNITEHTSWTWVIPRTGNWVVTVSAANSKGSTLPTYINITDLCGAGLLAPRQVSANSKGVDDIMVTWEHPGKAAPAVQEYVVEWRELHPRGDTPPLNWLRSTPYNVSALISEIPYRVSPNSHSIDSLQPRVTYVLWMTALTAAGESPPGNKREFCLPGKASWSVFVAPSICVAVVIVGIFSMRYFRQKVFVLLSALRPQWCSKEIPDPANSTWAKKYPIMEKTQLPSDRLLTDWSNPEEPELLVINEVLQVTPVFRHPHHPNWPDKGRGVQGHYTSEEDAAYSAPSLPPPKALIAETGQLVDLYKMLGSRGPDSKPEHLTSPLTVLSVDYLPTHEGYLPSNIEYLPSHEDPVTDSLEELEPQHICLSVFPSSSLHPLTFSCDKKLTLDRLKMGCSSLML</sequence>
<protein>
    <recommendedName>
        <fullName evidence="13">Interleukin-12 receptor subunit beta-2</fullName>
    </recommendedName>
</protein>
<feature type="signal peptide" evidence="15">
    <location>
        <begin position="1"/>
        <end position="23"/>
    </location>
</feature>
<dbReference type="FunFam" id="2.60.40.10:FF:000789">
    <property type="entry name" value="Interleukin 12 receptor subunit beta 2"/>
    <property type="match status" value="1"/>
</dbReference>
<dbReference type="InterPro" id="IPR003961">
    <property type="entry name" value="FN3_dom"/>
</dbReference>
<dbReference type="Pfam" id="PF06328">
    <property type="entry name" value="Lep_receptor_Ig"/>
    <property type="match status" value="1"/>
</dbReference>
<dbReference type="AlphaFoldDB" id="A0A8P0P095"/>
<dbReference type="Proteomes" id="UP000002254">
    <property type="component" value="Chromosome 5"/>
</dbReference>
<dbReference type="InterPro" id="IPR052672">
    <property type="entry name" value="Type1_Cytokine_Rcpt_Type2"/>
</dbReference>
<evidence type="ECO:0000259" key="16">
    <source>
        <dbReference type="PROSITE" id="PS50853"/>
    </source>
</evidence>
<evidence type="ECO:0000256" key="4">
    <source>
        <dbReference type="ARBA" id="ARBA00022692"/>
    </source>
</evidence>